<evidence type="ECO:0000313" key="3">
    <source>
        <dbReference type="Proteomes" id="UP001497644"/>
    </source>
</evidence>
<dbReference type="InterPro" id="IPR038211">
    <property type="entry name" value="Ant_venon_allerg_soli_2/4_sf"/>
</dbReference>
<evidence type="ECO:0000256" key="1">
    <source>
        <dbReference type="SAM" id="SignalP"/>
    </source>
</evidence>
<dbReference type="GO" id="GO:0005549">
    <property type="term" value="F:odorant binding"/>
    <property type="evidence" value="ECO:0007669"/>
    <property type="project" value="InterPro"/>
</dbReference>
<name>A0AAV2N426_9HYME</name>
<reference evidence="2 3" key="1">
    <citation type="submission" date="2024-04" db="EMBL/GenBank/DDBJ databases">
        <authorList>
            <consortium name="Molecular Ecology Group"/>
        </authorList>
    </citation>
    <scope>NUCLEOTIDE SEQUENCE [LARGE SCALE GENOMIC DNA]</scope>
</reference>
<protein>
    <submittedName>
        <fullName evidence="2">Uncharacterized protein</fullName>
    </submittedName>
</protein>
<keyword evidence="3" id="KW-1185">Reference proteome</keyword>
<organism evidence="2 3">
    <name type="scientific">Lasius platythorax</name>
    <dbReference type="NCBI Taxonomy" id="488582"/>
    <lineage>
        <taxon>Eukaryota</taxon>
        <taxon>Metazoa</taxon>
        <taxon>Ecdysozoa</taxon>
        <taxon>Arthropoda</taxon>
        <taxon>Hexapoda</taxon>
        <taxon>Insecta</taxon>
        <taxon>Pterygota</taxon>
        <taxon>Neoptera</taxon>
        <taxon>Endopterygota</taxon>
        <taxon>Hymenoptera</taxon>
        <taxon>Apocrita</taxon>
        <taxon>Aculeata</taxon>
        <taxon>Formicoidea</taxon>
        <taxon>Formicidae</taxon>
        <taxon>Formicinae</taxon>
        <taxon>Lasius</taxon>
        <taxon>Lasius</taxon>
    </lineage>
</organism>
<feature type="chain" id="PRO_5043931960" evidence="1">
    <location>
        <begin position="20"/>
        <end position="125"/>
    </location>
</feature>
<sequence length="125" mass="14318">MKIFIFIACALTIATMAYTADVQNAQKFYTDLTTCANELGLPNEFSLHVVKCMFEKNSLIDEQGAMKKDEILRYFGYMTSDQRQLQRIASCIDHAETRVEENNDQKTLAAIQCSLFKLAILEKQY</sequence>
<dbReference type="InterPro" id="IPR006170">
    <property type="entry name" value="PBP/GOBP"/>
</dbReference>
<dbReference type="Proteomes" id="UP001497644">
    <property type="component" value="Chromosome 1"/>
</dbReference>
<accession>A0AAV2N426</accession>
<dbReference type="AlphaFoldDB" id="A0AAV2N426"/>
<gene>
    <name evidence="2" type="ORF">LPLAT_LOCUS998</name>
</gene>
<feature type="signal peptide" evidence="1">
    <location>
        <begin position="1"/>
        <end position="19"/>
    </location>
</feature>
<dbReference type="Pfam" id="PF01395">
    <property type="entry name" value="PBP_GOBP"/>
    <property type="match status" value="1"/>
</dbReference>
<dbReference type="SUPFAM" id="SSF47565">
    <property type="entry name" value="Insect pheromone/odorant-binding proteins"/>
    <property type="match status" value="1"/>
</dbReference>
<proteinExistence type="predicted"/>
<evidence type="ECO:0000313" key="2">
    <source>
        <dbReference type="EMBL" id="CAL1674307.1"/>
    </source>
</evidence>
<dbReference type="Gene3D" id="1.10.238.190">
    <property type="match status" value="1"/>
</dbReference>
<keyword evidence="1" id="KW-0732">Signal</keyword>
<dbReference type="EMBL" id="OZ034824">
    <property type="protein sequence ID" value="CAL1674307.1"/>
    <property type="molecule type" value="Genomic_DNA"/>
</dbReference>
<dbReference type="InterPro" id="IPR036728">
    <property type="entry name" value="PBP_GOBP_sf"/>
</dbReference>